<gene>
    <name evidence="11" type="ORF">FOMPIDRAFT_1161968</name>
</gene>
<evidence type="ECO:0000259" key="10">
    <source>
        <dbReference type="PROSITE" id="PS51472"/>
    </source>
</evidence>
<reference evidence="11 12" key="1">
    <citation type="journal article" date="2012" name="Science">
        <title>The Paleozoic origin of enzymatic lignin decomposition reconstructed from 31 fungal genomes.</title>
        <authorList>
            <person name="Floudas D."/>
            <person name="Binder M."/>
            <person name="Riley R."/>
            <person name="Barry K."/>
            <person name="Blanchette R.A."/>
            <person name="Henrissat B."/>
            <person name="Martinez A.T."/>
            <person name="Otillar R."/>
            <person name="Spatafora J.W."/>
            <person name="Yadav J.S."/>
            <person name="Aerts A."/>
            <person name="Benoit I."/>
            <person name="Boyd A."/>
            <person name="Carlson A."/>
            <person name="Copeland A."/>
            <person name="Coutinho P.M."/>
            <person name="de Vries R.P."/>
            <person name="Ferreira P."/>
            <person name="Findley K."/>
            <person name="Foster B."/>
            <person name="Gaskell J."/>
            <person name="Glotzer D."/>
            <person name="Gorecki P."/>
            <person name="Heitman J."/>
            <person name="Hesse C."/>
            <person name="Hori C."/>
            <person name="Igarashi K."/>
            <person name="Jurgens J.A."/>
            <person name="Kallen N."/>
            <person name="Kersten P."/>
            <person name="Kohler A."/>
            <person name="Kuees U."/>
            <person name="Kumar T.K.A."/>
            <person name="Kuo A."/>
            <person name="LaButti K."/>
            <person name="Larrondo L.F."/>
            <person name="Lindquist E."/>
            <person name="Ling A."/>
            <person name="Lombard V."/>
            <person name="Lucas S."/>
            <person name="Lundell T."/>
            <person name="Martin R."/>
            <person name="McLaughlin D.J."/>
            <person name="Morgenstern I."/>
            <person name="Morin E."/>
            <person name="Murat C."/>
            <person name="Nagy L.G."/>
            <person name="Nolan M."/>
            <person name="Ohm R.A."/>
            <person name="Patyshakuliyeva A."/>
            <person name="Rokas A."/>
            <person name="Ruiz-Duenas F.J."/>
            <person name="Sabat G."/>
            <person name="Salamov A."/>
            <person name="Samejima M."/>
            <person name="Schmutz J."/>
            <person name="Slot J.C."/>
            <person name="St John F."/>
            <person name="Stenlid J."/>
            <person name="Sun H."/>
            <person name="Sun S."/>
            <person name="Syed K."/>
            <person name="Tsang A."/>
            <person name="Wiebenga A."/>
            <person name="Young D."/>
            <person name="Pisabarro A."/>
            <person name="Eastwood D.C."/>
            <person name="Martin F."/>
            <person name="Cullen D."/>
            <person name="Grigoriev I.V."/>
            <person name="Hibbett D.S."/>
        </authorList>
    </citation>
    <scope>NUCLEOTIDE SEQUENCE</scope>
    <source>
        <strain evidence="12">FP-58527</strain>
    </source>
</reference>
<dbReference type="InterPro" id="IPR007846">
    <property type="entry name" value="RRM_NUP35_dom"/>
</dbReference>
<dbReference type="eggNOG" id="ENOG502S9GI">
    <property type="taxonomic scope" value="Eukaryota"/>
</dbReference>
<dbReference type="HOGENOM" id="CLU_809131_0_0_1"/>
<keyword evidence="12" id="KW-1185">Reference proteome</keyword>
<feature type="compositionally biased region" description="Low complexity" evidence="9">
    <location>
        <begin position="179"/>
        <end position="194"/>
    </location>
</feature>
<dbReference type="Pfam" id="PF05172">
    <property type="entry name" value="RRM_Nup35"/>
    <property type="match status" value="1"/>
</dbReference>
<dbReference type="GO" id="GO:0051028">
    <property type="term" value="P:mRNA transport"/>
    <property type="evidence" value="ECO:0007669"/>
    <property type="project" value="UniProtKB-UniRule"/>
</dbReference>
<keyword evidence="7 8" id="KW-0539">Nucleus</keyword>
<evidence type="ECO:0000256" key="7">
    <source>
        <dbReference type="ARBA" id="ARBA00023242"/>
    </source>
</evidence>
<dbReference type="EMBL" id="KE504144">
    <property type="protein sequence ID" value="EPT01041.1"/>
    <property type="molecule type" value="Genomic_DNA"/>
</dbReference>
<evidence type="ECO:0000256" key="2">
    <source>
        <dbReference type="ARBA" id="ARBA00022448"/>
    </source>
</evidence>
<feature type="compositionally biased region" description="Polar residues" evidence="9">
    <location>
        <begin position="10"/>
        <end position="24"/>
    </location>
</feature>
<keyword evidence="3 8" id="KW-0509">mRNA transport</keyword>
<protein>
    <recommendedName>
        <fullName evidence="10">RRM Nup35-type domain-containing protein</fullName>
    </recommendedName>
</protein>
<dbReference type="GO" id="GO:0044613">
    <property type="term" value="C:nuclear pore central transport channel"/>
    <property type="evidence" value="ECO:0007669"/>
    <property type="project" value="TreeGrafter"/>
</dbReference>
<feature type="region of interest" description="Disordered" evidence="9">
    <location>
        <begin position="361"/>
        <end position="385"/>
    </location>
</feature>
<dbReference type="GO" id="GO:0006607">
    <property type="term" value="P:NLS-bearing protein import into nucleus"/>
    <property type="evidence" value="ECO:0007669"/>
    <property type="project" value="TreeGrafter"/>
</dbReference>
<feature type="domain" description="RRM Nup35-type" evidence="10">
    <location>
        <begin position="206"/>
        <end position="287"/>
    </location>
</feature>
<evidence type="ECO:0000313" key="12">
    <source>
        <dbReference type="Proteomes" id="UP000015241"/>
    </source>
</evidence>
<dbReference type="GO" id="GO:0003676">
    <property type="term" value="F:nucleic acid binding"/>
    <property type="evidence" value="ECO:0007669"/>
    <property type="project" value="InterPro"/>
</dbReference>
<name>S8FI13_FOMSC</name>
<dbReference type="InterPro" id="IPR012677">
    <property type="entry name" value="Nucleotide-bd_a/b_plait_sf"/>
</dbReference>
<dbReference type="AlphaFoldDB" id="S8FI13"/>
<organism evidence="11 12">
    <name type="scientific">Fomitopsis schrenkii</name>
    <name type="common">Brown rot fungus</name>
    <dbReference type="NCBI Taxonomy" id="2126942"/>
    <lineage>
        <taxon>Eukaryota</taxon>
        <taxon>Fungi</taxon>
        <taxon>Dikarya</taxon>
        <taxon>Basidiomycota</taxon>
        <taxon>Agaricomycotina</taxon>
        <taxon>Agaricomycetes</taxon>
        <taxon>Polyporales</taxon>
        <taxon>Fomitopsis</taxon>
    </lineage>
</organism>
<evidence type="ECO:0000256" key="6">
    <source>
        <dbReference type="ARBA" id="ARBA00023132"/>
    </source>
</evidence>
<accession>S8FI13</accession>
<feature type="region of interest" description="Disordered" evidence="9">
    <location>
        <begin position="1"/>
        <end position="73"/>
    </location>
</feature>
<dbReference type="PANTHER" id="PTHR21527:SF6">
    <property type="entry name" value="NUCLEOPORIN NUP35"/>
    <property type="match status" value="1"/>
</dbReference>
<dbReference type="STRING" id="743788.S8FI13"/>
<dbReference type="Gene3D" id="3.30.70.330">
    <property type="match status" value="1"/>
</dbReference>
<feature type="compositionally biased region" description="Polar residues" evidence="9">
    <location>
        <begin position="150"/>
        <end position="173"/>
    </location>
</feature>
<dbReference type="GO" id="GO:0006999">
    <property type="term" value="P:nuclear pore organization"/>
    <property type="evidence" value="ECO:0007669"/>
    <property type="project" value="TreeGrafter"/>
</dbReference>
<dbReference type="InterPro" id="IPR035979">
    <property type="entry name" value="RBD_domain_sf"/>
</dbReference>
<dbReference type="Proteomes" id="UP000015241">
    <property type="component" value="Unassembled WGS sequence"/>
</dbReference>
<dbReference type="SUPFAM" id="SSF54928">
    <property type="entry name" value="RNA-binding domain, RBD"/>
    <property type="match status" value="1"/>
</dbReference>
<feature type="region of interest" description="Disordered" evidence="9">
    <location>
        <begin position="133"/>
        <end position="205"/>
    </location>
</feature>
<keyword evidence="2 8" id="KW-0813">Transport</keyword>
<proteinExistence type="predicted"/>
<evidence type="ECO:0000256" key="9">
    <source>
        <dbReference type="SAM" id="MobiDB-lite"/>
    </source>
</evidence>
<feature type="compositionally biased region" description="Polar residues" evidence="9">
    <location>
        <begin position="195"/>
        <end position="205"/>
    </location>
</feature>
<dbReference type="GO" id="GO:0005543">
    <property type="term" value="F:phospholipid binding"/>
    <property type="evidence" value="ECO:0007669"/>
    <property type="project" value="TreeGrafter"/>
</dbReference>
<keyword evidence="4" id="KW-0653">Protein transport</keyword>
<dbReference type="InParanoid" id="S8FI13"/>
<sequence length="397" mass="41544">MSFSSSYSSNNLGPENRSGYSHSYSHPAHQGFTVAGMSSLGGSTLQSPSLRGGPLGSGLPNSTSFGSGGALSSLGESRSHYQTGYLMSVAESNTMQQGSQRHDETPIVPTKAKLSHSLMGGSASDFGMDSMFESSRHRHRQPLADEDAPPTTSVNDIVNQVYSDSGASRQSMRGPNFDSSTSRTSLLRSTYSSTPRAGNSAQTGSNAQPIPVVVFGYPPDKYSLTVEFFKSLGESTEPEQHPDISNCFRIGYLSPSEAIRAVRKNGDILSGSWMIGVKWADPAQAEALLGSAIVRSDLVMSASSPIPPAASNDVIMSSATSANIFPSTSSRMSVDEPGFGSSTPTVGTPIRLAPSAAAFRKPGTTSPVKATHGVPSAVAPSPSKGMMEQVGDLIFGW</sequence>
<evidence type="ECO:0000256" key="3">
    <source>
        <dbReference type="ARBA" id="ARBA00022816"/>
    </source>
</evidence>
<evidence type="ECO:0000256" key="1">
    <source>
        <dbReference type="ARBA" id="ARBA00004567"/>
    </source>
</evidence>
<evidence type="ECO:0000256" key="4">
    <source>
        <dbReference type="ARBA" id="ARBA00022927"/>
    </source>
</evidence>
<feature type="compositionally biased region" description="Low complexity" evidence="9">
    <location>
        <begin position="47"/>
        <end position="73"/>
    </location>
</feature>
<keyword evidence="6 8" id="KW-0906">Nuclear pore complex</keyword>
<evidence type="ECO:0000256" key="8">
    <source>
        <dbReference type="PROSITE-ProRule" id="PRU00804"/>
    </source>
</evidence>
<dbReference type="GO" id="GO:0017056">
    <property type="term" value="F:structural constituent of nuclear pore"/>
    <property type="evidence" value="ECO:0007669"/>
    <property type="project" value="TreeGrafter"/>
</dbReference>
<keyword evidence="5" id="KW-0811">Translocation</keyword>
<dbReference type="PROSITE" id="PS51472">
    <property type="entry name" value="RRM_NUP35"/>
    <property type="match status" value="1"/>
</dbReference>
<comment type="subcellular location">
    <subcellularLocation>
        <location evidence="1">Nucleus</location>
        <location evidence="1">Nuclear pore complex</location>
    </subcellularLocation>
</comment>
<evidence type="ECO:0000313" key="11">
    <source>
        <dbReference type="EMBL" id="EPT01041.1"/>
    </source>
</evidence>
<evidence type="ECO:0000256" key="5">
    <source>
        <dbReference type="ARBA" id="ARBA00023010"/>
    </source>
</evidence>
<dbReference type="PANTHER" id="PTHR21527">
    <property type="entry name" value="NUCLEOPORIN NUP35"/>
    <property type="match status" value="1"/>
</dbReference>
<dbReference type="GO" id="GO:0044615">
    <property type="term" value="C:nuclear pore nuclear basket"/>
    <property type="evidence" value="ECO:0007669"/>
    <property type="project" value="TreeGrafter"/>
</dbReference>
<dbReference type="OrthoDB" id="3365060at2759"/>